<proteinExistence type="predicted"/>
<dbReference type="Proteomes" id="UP000298663">
    <property type="component" value="Unassembled WGS sequence"/>
</dbReference>
<sequence length="136" mass="15010">MCVNLVGLKLANDKKFEPATADLEKALNINSEHKNARQYMIVTLLAWGNSLKDEGDVNGAREKFEKVLAYEGDPRALKALEELDAKAKISKRKASSSSSSRSTESSHGSSAEAKRKKAENAAKLREMEEFIKKLKA</sequence>
<evidence type="ECO:0000313" key="3">
    <source>
        <dbReference type="Proteomes" id="UP000298663"/>
    </source>
</evidence>
<comment type="caution">
    <text evidence="2">The sequence shown here is derived from an EMBL/GenBank/DDBJ whole genome shotgun (WGS) entry which is preliminary data.</text>
</comment>
<accession>A0A4U5PBU0</accession>
<organism evidence="2 3">
    <name type="scientific">Steinernema carpocapsae</name>
    <name type="common">Entomopathogenic nematode</name>
    <dbReference type="NCBI Taxonomy" id="34508"/>
    <lineage>
        <taxon>Eukaryota</taxon>
        <taxon>Metazoa</taxon>
        <taxon>Ecdysozoa</taxon>
        <taxon>Nematoda</taxon>
        <taxon>Chromadorea</taxon>
        <taxon>Rhabditida</taxon>
        <taxon>Tylenchina</taxon>
        <taxon>Panagrolaimomorpha</taxon>
        <taxon>Strongyloidoidea</taxon>
        <taxon>Steinernematidae</taxon>
        <taxon>Steinernema</taxon>
    </lineage>
</organism>
<name>A0A4U5PBU0_STECR</name>
<dbReference type="OrthoDB" id="1914839at2759"/>
<dbReference type="InterPro" id="IPR011990">
    <property type="entry name" value="TPR-like_helical_dom_sf"/>
</dbReference>
<protein>
    <submittedName>
        <fullName evidence="2">Uncharacterized protein</fullName>
    </submittedName>
</protein>
<feature type="region of interest" description="Disordered" evidence="1">
    <location>
        <begin position="87"/>
        <end position="122"/>
    </location>
</feature>
<evidence type="ECO:0000313" key="2">
    <source>
        <dbReference type="EMBL" id="TKR93849.1"/>
    </source>
</evidence>
<keyword evidence="3" id="KW-1185">Reference proteome</keyword>
<dbReference type="AlphaFoldDB" id="A0A4U5PBU0"/>
<dbReference type="EMBL" id="AZBU02000002">
    <property type="protein sequence ID" value="TKR93849.1"/>
    <property type="molecule type" value="Genomic_DNA"/>
</dbReference>
<dbReference type="SUPFAM" id="SSF48452">
    <property type="entry name" value="TPR-like"/>
    <property type="match status" value="1"/>
</dbReference>
<dbReference type="STRING" id="34508.A0A4U5PBU0"/>
<evidence type="ECO:0000256" key="1">
    <source>
        <dbReference type="SAM" id="MobiDB-lite"/>
    </source>
</evidence>
<dbReference type="Gene3D" id="1.25.40.10">
    <property type="entry name" value="Tetratricopeptide repeat domain"/>
    <property type="match status" value="1"/>
</dbReference>
<feature type="compositionally biased region" description="Low complexity" evidence="1">
    <location>
        <begin position="95"/>
        <end position="111"/>
    </location>
</feature>
<reference evidence="2 3" key="1">
    <citation type="journal article" date="2015" name="Genome Biol.">
        <title>Comparative genomics of Steinernema reveals deeply conserved gene regulatory networks.</title>
        <authorList>
            <person name="Dillman A.R."/>
            <person name="Macchietto M."/>
            <person name="Porter C.F."/>
            <person name="Rogers A."/>
            <person name="Williams B."/>
            <person name="Antoshechkin I."/>
            <person name="Lee M.M."/>
            <person name="Goodwin Z."/>
            <person name="Lu X."/>
            <person name="Lewis E.E."/>
            <person name="Goodrich-Blair H."/>
            <person name="Stock S.P."/>
            <person name="Adams B.J."/>
            <person name="Sternberg P.W."/>
            <person name="Mortazavi A."/>
        </authorList>
    </citation>
    <scope>NUCLEOTIDE SEQUENCE [LARGE SCALE GENOMIC DNA]</scope>
    <source>
        <strain evidence="2 3">ALL</strain>
    </source>
</reference>
<reference evidence="2 3" key="2">
    <citation type="journal article" date="2019" name="G3 (Bethesda)">
        <title>Hybrid Assembly of the Genome of the Entomopathogenic Nematode Steinernema carpocapsae Identifies the X-Chromosome.</title>
        <authorList>
            <person name="Serra L."/>
            <person name="Macchietto M."/>
            <person name="Macias-Munoz A."/>
            <person name="McGill C.J."/>
            <person name="Rodriguez I.M."/>
            <person name="Rodriguez B."/>
            <person name="Murad R."/>
            <person name="Mortazavi A."/>
        </authorList>
    </citation>
    <scope>NUCLEOTIDE SEQUENCE [LARGE SCALE GENOMIC DNA]</scope>
    <source>
        <strain evidence="2 3">ALL</strain>
    </source>
</reference>
<gene>
    <name evidence="2" type="ORF">L596_008227</name>
</gene>